<reference evidence="1 2" key="1">
    <citation type="submission" date="2016-04" db="EMBL/GenBank/DDBJ databases">
        <title>Draft Genome Assembly of the Bloom-forming Cyanobacterium Nodularia spumigena Strain CENA596 in Shrimp Production Ponds.</title>
        <authorList>
            <person name="Popin R.V."/>
            <person name="Rigonato J."/>
            <person name="Abreu V.A."/>
            <person name="Andreote A.P."/>
            <person name="Silveira S.B."/>
            <person name="Odebrecht C."/>
            <person name="Fiore M.F."/>
        </authorList>
    </citation>
    <scope>NUCLEOTIDE SEQUENCE [LARGE SCALE GENOMIC DNA]</scope>
    <source>
        <strain evidence="1 2">CENA596</strain>
    </source>
</reference>
<proteinExistence type="predicted"/>
<dbReference type="AlphaFoldDB" id="A0A166IUE3"/>
<dbReference type="EMBL" id="LWAJ01000217">
    <property type="protein sequence ID" value="KZL48860.1"/>
    <property type="molecule type" value="Genomic_DNA"/>
</dbReference>
<sequence>MVETNISTTVIVNIATEIVFLIEEDPEGGYTAKALGESIFTQADDIASLKEILRDAVRCHFPDEINRPKMIRLHIVHDEVIAS</sequence>
<dbReference type="OrthoDB" id="9805307at2"/>
<dbReference type="Proteomes" id="UP000076555">
    <property type="component" value="Unassembled WGS sequence"/>
</dbReference>
<protein>
    <submittedName>
        <fullName evidence="1">2-oxoisovalerate dehydrogenase</fullName>
    </submittedName>
</protein>
<accession>A0A166IUE3</accession>
<evidence type="ECO:0000313" key="2">
    <source>
        <dbReference type="Proteomes" id="UP000076555"/>
    </source>
</evidence>
<gene>
    <name evidence="1" type="ORF">A2T98_15840</name>
</gene>
<organism evidence="1 2">
    <name type="scientific">Nodularia spumigena CENA596</name>
    <dbReference type="NCBI Taxonomy" id="1819295"/>
    <lineage>
        <taxon>Bacteria</taxon>
        <taxon>Bacillati</taxon>
        <taxon>Cyanobacteriota</taxon>
        <taxon>Cyanophyceae</taxon>
        <taxon>Nostocales</taxon>
        <taxon>Nodulariaceae</taxon>
        <taxon>Nodularia</taxon>
    </lineage>
</organism>
<name>A0A166IUE3_NODSP</name>
<evidence type="ECO:0000313" key="1">
    <source>
        <dbReference type="EMBL" id="KZL48860.1"/>
    </source>
</evidence>
<dbReference type="Gene3D" id="3.30.160.250">
    <property type="match status" value="1"/>
</dbReference>
<dbReference type="RefSeq" id="WP_063873600.1">
    <property type="nucleotide sequence ID" value="NZ_CAWMRI010000217.1"/>
</dbReference>
<comment type="caution">
    <text evidence="1">The sequence shown here is derived from an EMBL/GenBank/DDBJ whole genome shotgun (WGS) entry which is preliminary data.</text>
</comment>